<accession>A0A1I7VVH8</accession>
<evidence type="ECO:0000313" key="9">
    <source>
        <dbReference type="Proteomes" id="UP000095285"/>
    </source>
</evidence>
<feature type="domain" description="Myosin motor" evidence="8">
    <location>
        <begin position="61"/>
        <end position="146"/>
    </location>
</feature>
<sequence length="146" mass="16680">MDGHRRTFERLVWAPDPEDGFKLCKLRDIGRETMSVEPIDGGSVISARYDEIFPAEEDQKKNVDDNCSLMYSNEGTLLNNCRLRYAQKQIYTYVGNILISINPYEQITDLYSSATIQKYQGRSIGTLPPHIMSENSTKSTKQLVVH</sequence>
<proteinExistence type="inferred from homology"/>
<reference evidence="10" key="2">
    <citation type="submission" date="2016-11" db="UniProtKB">
        <authorList>
            <consortium name="WormBaseParasite"/>
        </authorList>
    </citation>
    <scope>IDENTIFICATION</scope>
</reference>
<dbReference type="WBParaSite" id="EN70_6675">
    <property type="protein sequence ID" value="EN70_6675"/>
    <property type="gene ID" value="EN70_6675"/>
</dbReference>
<reference evidence="9" key="1">
    <citation type="submission" date="2012-04" db="EMBL/GenBank/DDBJ databases">
        <title>The Genome Sequence of Loa loa.</title>
        <authorList>
            <consortium name="The Broad Institute Genome Sequencing Platform"/>
            <consortium name="Broad Institute Genome Sequencing Center for Infectious Disease"/>
            <person name="Nutman T.B."/>
            <person name="Fink D.L."/>
            <person name="Russ C."/>
            <person name="Young S."/>
            <person name="Zeng Q."/>
            <person name="Gargeya S."/>
            <person name="Alvarado L."/>
            <person name="Berlin A."/>
            <person name="Chapman S.B."/>
            <person name="Chen Z."/>
            <person name="Freedman E."/>
            <person name="Gellesch M."/>
            <person name="Goldberg J."/>
            <person name="Griggs A."/>
            <person name="Gujja S."/>
            <person name="Heilman E.R."/>
            <person name="Heiman D."/>
            <person name="Howarth C."/>
            <person name="Mehta T."/>
            <person name="Neiman D."/>
            <person name="Pearson M."/>
            <person name="Roberts A."/>
            <person name="Saif S."/>
            <person name="Shea T."/>
            <person name="Shenoy N."/>
            <person name="Sisk P."/>
            <person name="Stolte C."/>
            <person name="Sykes S."/>
            <person name="White J."/>
            <person name="Yandava C."/>
            <person name="Haas B."/>
            <person name="Henn M.R."/>
            <person name="Nusbaum C."/>
            <person name="Birren B."/>
        </authorList>
    </citation>
    <scope>NUCLEOTIDE SEQUENCE [LARGE SCALE GENOMIC DNA]</scope>
</reference>
<dbReference type="SUPFAM" id="SSF52540">
    <property type="entry name" value="P-loop containing nucleoside triphosphate hydrolases"/>
    <property type="match status" value="1"/>
</dbReference>
<keyword evidence="1" id="KW-0547">Nucleotide-binding</keyword>
<keyword evidence="3 5" id="KW-0518">Myosin</keyword>
<dbReference type="InterPro" id="IPR001609">
    <property type="entry name" value="Myosin_head_motor_dom-like"/>
</dbReference>
<name>A0A1I7VVH8_LOALO</name>
<keyword evidence="2" id="KW-0067">ATP-binding</keyword>
<comment type="caution">
    <text evidence="5">Lacks conserved residue(s) required for the propagation of feature annotation.</text>
</comment>
<dbReference type="InterPro" id="IPR008989">
    <property type="entry name" value="Myosin_S1_N"/>
</dbReference>
<dbReference type="STRING" id="7209.A0A1I7VVH8"/>
<dbReference type="Proteomes" id="UP000095285">
    <property type="component" value="Unassembled WGS sequence"/>
</dbReference>
<dbReference type="GO" id="GO:0005524">
    <property type="term" value="F:ATP binding"/>
    <property type="evidence" value="ECO:0007669"/>
    <property type="project" value="UniProtKB-KW"/>
</dbReference>
<dbReference type="GO" id="GO:0051015">
    <property type="term" value="F:actin filament binding"/>
    <property type="evidence" value="ECO:0007669"/>
    <property type="project" value="InterPro"/>
</dbReference>
<evidence type="ECO:0000256" key="1">
    <source>
        <dbReference type="ARBA" id="ARBA00022741"/>
    </source>
</evidence>
<dbReference type="GO" id="GO:0016459">
    <property type="term" value="C:myosin complex"/>
    <property type="evidence" value="ECO:0007669"/>
    <property type="project" value="UniProtKB-KW"/>
</dbReference>
<feature type="compositionally biased region" description="Polar residues" evidence="6">
    <location>
        <begin position="133"/>
        <end position="146"/>
    </location>
</feature>
<dbReference type="PANTHER" id="PTHR46049">
    <property type="entry name" value="AGAP003327-PA"/>
    <property type="match status" value="1"/>
</dbReference>
<evidence type="ECO:0000313" key="10">
    <source>
        <dbReference type="WBParaSite" id="EN70_6675"/>
    </source>
</evidence>
<keyword evidence="4" id="KW-0505">Motor protein</keyword>
<organism evidence="9 10">
    <name type="scientific">Loa loa</name>
    <name type="common">Eye worm</name>
    <name type="synonym">Filaria loa</name>
    <dbReference type="NCBI Taxonomy" id="7209"/>
    <lineage>
        <taxon>Eukaryota</taxon>
        <taxon>Metazoa</taxon>
        <taxon>Ecdysozoa</taxon>
        <taxon>Nematoda</taxon>
        <taxon>Chromadorea</taxon>
        <taxon>Rhabditida</taxon>
        <taxon>Spirurina</taxon>
        <taxon>Spiruromorpha</taxon>
        <taxon>Filarioidea</taxon>
        <taxon>Onchocercidae</taxon>
        <taxon>Loa</taxon>
    </lineage>
</organism>
<dbReference type="PROSITE" id="PS51456">
    <property type="entry name" value="MYOSIN_MOTOR"/>
    <property type="match status" value="1"/>
</dbReference>
<evidence type="ECO:0000256" key="4">
    <source>
        <dbReference type="ARBA" id="ARBA00023175"/>
    </source>
</evidence>
<dbReference type="Pfam" id="PF00063">
    <property type="entry name" value="Myosin_head"/>
    <property type="match status" value="1"/>
</dbReference>
<dbReference type="InterPro" id="IPR000253">
    <property type="entry name" value="FHA_dom"/>
</dbReference>
<evidence type="ECO:0000256" key="5">
    <source>
        <dbReference type="PROSITE-ProRule" id="PRU00782"/>
    </source>
</evidence>
<keyword evidence="9" id="KW-1185">Reference proteome</keyword>
<evidence type="ECO:0000259" key="7">
    <source>
        <dbReference type="PROSITE" id="PS50006"/>
    </source>
</evidence>
<dbReference type="Gene3D" id="2.30.30.360">
    <property type="entry name" value="Myosin S1 fragment, N-terminal"/>
    <property type="match status" value="1"/>
</dbReference>
<feature type="region of interest" description="Disordered" evidence="6">
    <location>
        <begin position="127"/>
        <end position="146"/>
    </location>
</feature>
<dbReference type="InterPro" id="IPR051724">
    <property type="entry name" value="Actin_motor_Myosin"/>
</dbReference>
<evidence type="ECO:0000256" key="2">
    <source>
        <dbReference type="ARBA" id="ARBA00022840"/>
    </source>
</evidence>
<protein>
    <submittedName>
        <fullName evidence="10">Myosin motor domain-containing protein</fullName>
    </submittedName>
</protein>
<keyword evidence="5" id="KW-0009">Actin-binding</keyword>
<dbReference type="InterPro" id="IPR027417">
    <property type="entry name" value="P-loop_NTPase"/>
</dbReference>
<feature type="domain" description="FHA" evidence="7">
    <location>
        <begin position="27"/>
        <end position="83"/>
    </location>
</feature>
<dbReference type="GO" id="GO:0003774">
    <property type="term" value="F:cytoskeletal motor activity"/>
    <property type="evidence" value="ECO:0007669"/>
    <property type="project" value="InterPro"/>
</dbReference>
<comment type="similarity">
    <text evidence="5">Belongs to the TRAFAC class myosin-kinesin ATPase superfamily. Myosin family.</text>
</comment>
<dbReference type="PROSITE" id="PS50006">
    <property type="entry name" value="FHA_DOMAIN"/>
    <property type="match status" value="1"/>
</dbReference>
<dbReference type="Gene3D" id="3.40.850.10">
    <property type="entry name" value="Kinesin motor domain"/>
    <property type="match status" value="1"/>
</dbReference>
<dbReference type="AlphaFoldDB" id="A0A1I7VVH8"/>
<dbReference type="PANTHER" id="PTHR46049:SF3">
    <property type="entry name" value="MYOSIN VIIA"/>
    <property type="match status" value="1"/>
</dbReference>
<dbReference type="InterPro" id="IPR036961">
    <property type="entry name" value="Kinesin_motor_dom_sf"/>
</dbReference>
<evidence type="ECO:0000256" key="6">
    <source>
        <dbReference type="SAM" id="MobiDB-lite"/>
    </source>
</evidence>
<evidence type="ECO:0000256" key="3">
    <source>
        <dbReference type="ARBA" id="ARBA00023123"/>
    </source>
</evidence>
<evidence type="ECO:0000259" key="8">
    <source>
        <dbReference type="PROSITE" id="PS51456"/>
    </source>
</evidence>